<accession>A0A8J8VYL1</accession>
<evidence type="ECO:0000313" key="5">
    <source>
        <dbReference type="EMBL" id="KAF7712783.1"/>
    </source>
</evidence>
<dbReference type="Proteomes" id="UP000631181">
    <property type="component" value="Unassembled WGS sequence"/>
</dbReference>
<feature type="domain" description="PXA" evidence="4">
    <location>
        <begin position="97"/>
        <end position="285"/>
    </location>
</feature>
<comment type="subcellular location">
    <subcellularLocation>
        <location evidence="1">Cytoplasm</location>
    </subcellularLocation>
</comment>
<feature type="compositionally biased region" description="Low complexity" evidence="3">
    <location>
        <begin position="512"/>
        <end position="531"/>
    </location>
</feature>
<evidence type="ECO:0000256" key="1">
    <source>
        <dbReference type="ARBA" id="ARBA00004496"/>
    </source>
</evidence>
<evidence type="ECO:0000256" key="3">
    <source>
        <dbReference type="SAM" id="MobiDB-lite"/>
    </source>
</evidence>
<name>A0A8J8VYL1_9EURO</name>
<dbReference type="OrthoDB" id="5582218at2759"/>
<sequence>MKDPLRPGLQPVSQLKTGPTTSSTQSSTLLSPASPLVRSSPQLRVQRLSSRDDTQDSVKEKSTGDLIRRVLYPQSSSGHGASSPQPAEEVLPPLTSSNEVDHQLYAILAVIIRDFVYTWYSKITSDQALVNEVLQVIAHCTRALEQRIRQVDVTQLFLDEIPALVEVHIRSYRLSKEGSSLSGLPTSRRALYHELNPHPGLLPIPDPTDPDTVTAQAENEAVYRRLLANGTLAVLLPTEDLGNSSLRYLVGDIVSDLILGKQVGARVCQGWFLWEIIGKAADAGQRREASKGSNSPTDVGASQLDKFGLLHDEDALAKTDDNRQSRTAAWLWSILQNIYLVYLGLRFVVTGLFQVASGSKKAASRVGSVSIPAATSYVSHAESLHTWSSEGATTKIPVLDYRLYSMLSQLLCIPSRLPWLSGILALAQHMTLAGPGRIGKSDGILDRFLRQTIETYILPPSLLPNILIATRSALTPAKTWGSITPTVSGSTSAASPSAPQSPTASRVPPPASGSQATRTTGATAGVTASATEQSKGGGPIRAAGSLSDSVVSSNSNDEAGSSRPRPDSGDPSPSGRTVEVRQAAQGPVKTSPNDPSGSTPTIETPDAEHLNQNSPSAAEIAAIKRRCATSLLAVIPRSVARTLFGVHAPPGSQSARTCSDGDTDTDPDNQSKTKTSEIPSPTQTDKDDSEEAQLLQAIEEDWLDLLSDEYCNKHLVYSIVETVLARLLPELTERSVGEIMEDRGIAYGPGSSDA</sequence>
<feature type="compositionally biased region" description="Polar residues" evidence="3">
    <location>
        <begin position="588"/>
        <end position="602"/>
    </location>
</feature>
<dbReference type="EMBL" id="WIWV01000152">
    <property type="protein sequence ID" value="KAF7712783.1"/>
    <property type="molecule type" value="Genomic_DNA"/>
</dbReference>
<feature type="compositionally biased region" description="Low complexity" evidence="3">
    <location>
        <begin position="486"/>
        <end position="505"/>
    </location>
</feature>
<dbReference type="Pfam" id="PF02194">
    <property type="entry name" value="PXA"/>
    <property type="match status" value="1"/>
</dbReference>
<dbReference type="PANTHER" id="PTHR22999">
    <property type="entry name" value="PX SERINE/THREONINE KINASE PXK"/>
    <property type="match status" value="1"/>
</dbReference>
<dbReference type="GO" id="GO:0005769">
    <property type="term" value="C:early endosome"/>
    <property type="evidence" value="ECO:0007669"/>
    <property type="project" value="TreeGrafter"/>
</dbReference>
<gene>
    <name evidence="5" type="ORF">PECM_002201</name>
</gene>
<feature type="region of interest" description="Disordered" evidence="3">
    <location>
        <begin position="74"/>
        <end position="93"/>
    </location>
</feature>
<protein>
    <recommendedName>
        <fullName evidence="4">PXA domain-containing protein</fullName>
    </recommendedName>
</protein>
<dbReference type="PROSITE" id="PS51207">
    <property type="entry name" value="PXA"/>
    <property type="match status" value="1"/>
</dbReference>
<dbReference type="AlphaFoldDB" id="A0A8J8VYL1"/>
<feature type="compositionally biased region" description="Basic and acidic residues" evidence="3">
    <location>
        <begin position="49"/>
        <end position="62"/>
    </location>
</feature>
<evidence type="ECO:0000259" key="4">
    <source>
        <dbReference type="PROSITE" id="PS51207"/>
    </source>
</evidence>
<organism evidence="5 6">
    <name type="scientific">Penicillium ucsense</name>
    <dbReference type="NCBI Taxonomy" id="2839758"/>
    <lineage>
        <taxon>Eukaryota</taxon>
        <taxon>Fungi</taxon>
        <taxon>Dikarya</taxon>
        <taxon>Ascomycota</taxon>
        <taxon>Pezizomycotina</taxon>
        <taxon>Eurotiomycetes</taxon>
        <taxon>Eurotiomycetidae</taxon>
        <taxon>Eurotiales</taxon>
        <taxon>Aspergillaceae</taxon>
        <taxon>Penicillium</taxon>
    </lineage>
</organism>
<dbReference type="InterPro" id="IPR051837">
    <property type="entry name" value="SortingNexin/PXDomain-PKLike"/>
</dbReference>
<comment type="caution">
    <text evidence="5">The sequence shown here is derived from an EMBL/GenBank/DDBJ whole genome shotgun (WGS) entry which is preliminary data.</text>
</comment>
<feature type="compositionally biased region" description="Low complexity" evidence="3">
    <location>
        <begin position="17"/>
        <end position="36"/>
    </location>
</feature>
<dbReference type="PANTHER" id="PTHR22999:SF23">
    <property type="entry name" value="SORTING NEXIN-16"/>
    <property type="match status" value="1"/>
</dbReference>
<feature type="compositionally biased region" description="Polar residues" evidence="3">
    <location>
        <begin position="74"/>
        <end position="85"/>
    </location>
</feature>
<dbReference type="GO" id="GO:0005770">
    <property type="term" value="C:late endosome"/>
    <property type="evidence" value="ECO:0007669"/>
    <property type="project" value="TreeGrafter"/>
</dbReference>
<dbReference type="GO" id="GO:0035091">
    <property type="term" value="F:phosphatidylinositol binding"/>
    <property type="evidence" value="ECO:0007669"/>
    <property type="project" value="TreeGrafter"/>
</dbReference>
<feature type="region of interest" description="Disordered" evidence="3">
    <location>
        <begin position="1"/>
        <end position="62"/>
    </location>
</feature>
<keyword evidence="2" id="KW-0963">Cytoplasm</keyword>
<feature type="compositionally biased region" description="Low complexity" evidence="3">
    <location>
        <begin position="547"/>
        <end position="576"/>
    </location>
</feature>
<reference evidence="5" key="1">
    <citation type="journal article" date="2020" name="Front. Microbiol.">
        <title>Gene regulatory networks of Penicillium echinulatum 2HH and Penicillium oxalicum 114-2 inferred by a computational biology approach.</title>
        <authorList>
            <person name="Lenz A.R."/>
            <person name="Galan-Vasquez E."/>
            <person name="Balbinot E."/>
            <person name="De Abreu F.P."/>
            <person name="De Oliveira N.S."/>
            <person name="Da Rosa L.O."/>
            <person name="De Avila E Silva S."/>
            <person name="Camassola M."/>
            <person name="Dillon A.J.P."/>
            <person name="Perez-Rueda E."/>
        </authorList>
    </citation>
    <scope>NUCLEOTIDE SEQUENCE</scope>
    <source>
        <strain evidence="5">S1M29</strain>
    </source>
</reference>
<feature type="region of interest" description="Disordered" evidence="3">
    <location>
        <begin position="486"/>
        <end position="612"/>
    </location>
</feature>
<keyword evidence="6" id="KW-1185">Reference proteome</keyword>
<evidence type="ECO:0000313" key="6">
    <source>
        <dbReference type="Proteomes" id="UP000631181"/>
    </source>
</evidence>
<dbReference type="SMART" id="SM00313">
    <property type="entry name" value="PXA"/>
    <property type="match status" value="1"/>
</dbReference>
<proteinExistence type="predicted"/>
<dbReference type="InterPro" id="IPR003114">
    <property type="entry name" value="Phox_assoc"/>
</dbReference>
<dbReference type="GO" id="GO:0045022">
    <property type="term" value="P:early endosome to late endosome transport"/>
    <property type="evidence" value="ECO:0007669"/>
    <property type="project" value="TreeGrafter"/>
</dbReference>
<evidence type="ECO:0000256" key="2">
    <source>
        <dbReference type="ARBA" id="ARBA00022490"/>
    </source>
</evidence>
<feature type="region of interest" description="Disordered" evidence="3">
    <location>
        <begin position="645"/>
        <end position="689"/>
    </location>
</feature>